<evidence type="ECO:0000256" key="1">
    <source>
        <dbReference type="ARBA" id="ARBA00004141"/>
    </source>
</evidence>
<dbReference type="SUPFAM" id="SSF81321">
    <property type="entry name" value="Family A G protein-coupled receptor-like"/>
    <property type="match status" value="1"/>
</dbReference>
<feature type="transmembrane region" description="Helical" evidence="6">
    <location>
        <begin position="595"/>
        <end position="614"/>
    </location>
</feature>
<proteinExistence type="predicted"/>
<feature type="transmembrane region" description="Helical" evidence="6">
    <location>
        <begin position="634"/>
        <end position="656"/>
    </location>
</feature>
<evidence type="ECO:0000256" key="2">
    <source>
        <dbReference type="ARBA" id="ARBA00022692"/>
    </source>
</evidence>
<reference evidence="8 9" key="1">
    <citation type="journal article" date="2008" name="Nature">
        <title>The Phaeodactylum genome reveals the evolutionary history of diatom genomes.</title>
        <authorList>
            <person name="Bowler C."/>
            <person name="Allen A.E."/>
            <person name="Badger J.H."/>
            <person name="Grimwood J."/>
            <person name="Jabbari K."/>
            <person name="Kuo A."/>
            <person name="Maheswari U."/>
            <person name="Martens C."/>
            <person name="Maumus F."/>
            <person name="Otillar R.P."/>
            <person name="Rayko E."/>
            <person name="Salamov A."/>
            <person name="Vandepoele K."/>
            <person name="Beszteri B."/>
            <person name="Gruber A."/>
            <person name="Heijde M."/>
            <person name="Katinka M."/>
            <person name="Mock T."/>
            <person name="Valentin K."/>
            <person name="Verret F."/>
            <person name="Berges J.A."/>
            <person name="Brownlee C."/>
            <person name="Cadoret J.P."/>
            <person name="Chiovitti A."/>
            <person name="Choi C.J."/>
            <person name="Coesel S."/>
            <person name="De Martino A."/>
            <person name="Detter J.C."/>
            <person name="Durkin C."/>
            <person name="Falciatore A."/>
            <person name="Fournet J."/>
            <person name="Haruta M."/>
            <person name="Huysman M.J."/>
            <person name="Jenkins B.D."/>
            <person name="Jiroutova K."/>
            <person name="Jorgensen R.E."/>
            <person name="Joubert Y."/>
            <person name="Kaplan A."/>
            <person name="Kroger N."/>
            <person name="Kroth P.G."/>
            <person name="La Roche J."/>
            <person name="Lindquist E."/>
            <person name="Lommer M."/>
            <person name="Martin-Jezequel V."/>
            <person name="Lopez P.J."/>
            <person name="Lucas S."/>
            <person name="Mangogna M."/>
            <person name="McGinnis K."/>
            <person name="Medlin L.K."/>
            <person name="Montsant A."/>
            <person name="Oudot-Le Secq M.P."/>
            <person name="Napoli C."/>
            <person name="Obornik M."/>
            <person name="Parker M.S."/>
            <person name="Petit J.L."/>
            <person name="Porcel B.M."/>
            <person name="Poulsen N."/>
            <person name="Robison M."/>
            <person name="Rychlewski L."/>
            <person name="Rynearson T.A."/>
            <person name="Schmutz J."/>
            <person name="Shapiro H."/>
            <person name="Siaut M."/>
            <person name="Stanley M."/>
            <person name="Sussman M.R."/>
            <person name="Taylor A.R."/>
            <person name="Vardi A."/>
            <person name="von Dassow P."/>
            <person name="Vyverman W."/>
            <person name="Willis A."/>
            <person name="Wyrwicz L.S."/>
            <person name="Rokhsar D.S."/>
            <person name="Weissenbach J."/>
            <person name="Armbrust E.V."/>
            <person name="Green B.R."/>
            <person name="Van de Peer Y."/>
            <person name="Grigoriev I.V."/>
        </authorList>
    </citation>
    <scope>NUCLEOTIDE SEQUENCE [LARGE SCALE GENOMIC DNA]</scope>
    <source>
        <strain evidence="8 9">CCAP 1055/1</strain>
    </source>
</reference>
<feature type="chain" id="PRO_5002852966" description="G-protein coupled receptors family 1 profile domain-containing protein" evidence="7">
    <location>
        <begin position="27"/>
        <end position="734"/>
    </location>
</feature>
<gene>
    <name evidence="8" type="ORF">PHATRDRAFT_54749</name>
</gene>
<evidence type="ECO:0000313" key="9">
    <source>
        <dbReference type="Proteomes" id="UP000000759"/>
    </source>
</evidence>
<keyword evidence="4 6" id="KW-0472">Membrane</keyword>
<organism evidence="8 9">
    <name type="scientific">Phaeodactylum tricornutum (strain CCAP 1055/1)</name>
    <dbReference type="NCBI Taxonomy" id="556484"/>
    <lineage>
        <taxon>Eukaryota</taxon>
        <taxon>Sar</taxon>
        <taxon>Stramenopiles</taxon>
        <taxon>Ochrophyta</taxon>
        <taxon>Bacillariophyta</taxon>
        <taxon>Bacillariophyceae</taxon>
        <taxon>Bacillariophycidae</taxon>
        <taxon>Naviculales</taxon>
        <taxon>Phaeodactylaceae</taxon>
        <taxon>Phaeodactylum</taxon>
    </lineage>
</organism>
<feature type="transmembrane region" description="Helical" evidence="6">
    <location>
        <begin position="418"/>
        <end position="439"/>
    </location>
</feature>
<keyword evidence="9" id="KW-1185">Reference proteome</keyword>
<dbReference type="InParanoid" id="B7G3K6"/>
<keyword evidence="2 6" id="KW-0812">Transmembrane</keyword>
<dbReference type="AlphaFoldDB" id="B7G3K6"/>
<dbReference type="GO" id="GO:0004930">
    <property type="term" value="F:G protein-coupled receptor activity"/>
    <property type="evidence" value="ECO:0007669"/>
    <property type="project" value="TreeGrafter"/>
</dbReference>
<evidence type="ECO:0000256" key="6">
    <source>
        <dbReference type="SAM" id="Phobius"/>
    </source>
</evidence>
<keyword evidence="7" id="KW-0732">Signal</keyword>
<dbReference type="GeneID" id="7202602"/>
<feature type="signal peptide" evidence="7">
    <location>
        <begin position="1"/>
        <end position="26"/>
    </location>
</feature>
<feature type="compositionally biased region" description="Basic and acidic residues" evidence="5">
    <location>
        <begin position="711"/>
        <end position="727"/>
    </location>
</feature>
<dbReference type="OrthoDB" id="44002at2759"/>
<protein>
    <recommendedName>
        <fullName evidence="10">G-protein coupled receptors family 1 profile domain-containing protein</fullName>
    </recommendedName>
</protein>
<keyword evidence="3 6" id="KW-1133">Transmembrane helix</keyword>
<evidence type="ECO:0000256" key="4">
    <source>
        <dbReference type="ARBA" id="ARBA00023136"/>
    </source>
</evidence>
<dbReference type="KEGG" id="pti:PHATRDRAFT_54749"/>
<dbReference type="PANTHER" id="PTHR23112:SF0">
    <property type="entry name" value="TRANSMEMBRANE PROTEIN 116"/>
    <property type="match status" value="1"/>
</dbReference>
<dbReference type="PaxDb" id="2850-Phatr54749"/>
<dbReference type="GO" id="GO:0007189">
    <property type="term" value="P:adenylate cyclase-activating G protein-coupled receptor signaling pathway"/>
    <property type="evidence" value="ECO:0007669"/>
    <property type="project" value="TreeGrafter"/>
</dbReference>
<feature type="transmembrane region" description="Helical" evidence="6">
    <location>
        <begin position="385"/>
        <end position="406"/>
    </location>
</feature>
<dbReference type="HOGENOM" id="CLU_450172_0_0_1"/>
<dbReference type="Gene3D" id="1.20.1070.10">
    <property type="entry name" value="Rhodopsin 7-helix transmembrane proteins"/>
    <property type="match status" value="1"/>
</dbReference>
<feature type="transmembrane region" description="Helical" evidence="6">
    <location>
        <begin position="549"/>
        <end position="574"/>
    </location>
</feature>
<feature type="region of interest" description="Disordered" evidence="5">
    <location>
        <begin position="705"/>
        <end position="734"/>
    </location>
</feature>
<dbReference type="PANTHER" id="PTHR23112">
    <property type="entry name" value="G PROTEIN-COUPLED RECEPTOR 157-RELATED"/>
    <property type="match status" value="1"/>
</dbReference>
<comment type="subcellular location">
    <subcellularLocation>
        <location evidence="1">Membrane</location>
        <topology evidence="1">Multi-pass membrane protein</topology>
    </subcellularLocation>
</comment>
<reference evidence="9" key="2">
    <citation type="submission" date="2008-08" db="EMBL/GenBank/DDBJ databases">
        <authorList>
            <consortium name="Diatom Consortium"/>
            <person name="Grigoriev I."/>
            <person name="Grimwood J."/>
            <person name="Kuo A."/>
            <person name="Otillar R.P."/>
            <person name="Salamov A."/>
            <person name="Detter J.C."/>
            <person name="Lindquist E."/>
            <person name="Shapiro H."/>
            <person name="Lucas S."/>
            <person name="Glavina del Rio T."/>
            <person name="Pitluck S."/>
            <person name="Rokhsar D."/>
            <person name="Bowler C."/>
        </authorList>
    </citation>
    <scope>GENOME REANNOTATION</scope>
    <source>
        <strain evidence="9">CCAP 1055/1</strain>
    </source>
</reference>
<name>B7G3K6_PHATC</name>
<evidence type="ECO:0000313" key="8">
    <source>
        <dbReference type="EMBL" id="EEC47021.1"/>
    </source>
</evidence>
<feature type="transmembrane region" description="Helical" evidence="6">
    <location>
        <begin position="508"/>
        <end position="529"/>
    </location>
</feature>
<dbReference type="eggNOG" id="ENOG502R93N">
    <property type="taxonomic scope" value="Eukaryota"/>
</dbReference>
<evidence type="ECO:0000256" key="7">
    <source>
        <dbReference type="SAM" id="SignalP"/>
    </source>
</evidence>
<dbReference type="GO" id="GO:0005886">
    <property type="term" value="C:plasma membrane"/>
    <property type="evidence" value="ECO:0007669"/>
    <property type="project" value="TreeGrafter"/>
</dbReference>
<evidence type="ECO:0008006" key="10">
    <source>
        <dbReference type="Google" id="ProtNLM"/>
    </source>
</evidence>
<dbReference type="EMBL" id="CM000615">
    <property type="protein sequence ID" value="EEC47021.1"/>
    <property type="molecule type" value="Genomic_DNA"/>
</dbReference>
<dbReference type="Proteomes" id="UP000000759">
    <property type="component" value="Chromosome 13"/>
</dbReference>
<feature type="transmembrane region" description="Helical" evidence="6">
    <location>
        <begin position="471"/>
        <end position="496"/>
    </location>
</feature>
<evidence type="ECO:0000256" key="3">
    <source>
        <dbReference type="ARBA" id="ARBA00022989"/>
    </source>
</evidence>
<dbReference type="RefSeq" id="XP_002181807.1">
    <property type="nucleotide sequence ID" value="XM_002181771.2"/>
</dbReference>
<sequence>MTFCRMNARRGHLLFIFRVFVVGVKTSLLRLIDACSVCPDSRNFTLPEKAISIPGLESITTCQQLGSTVSILLSDNDPLCKTVQSLGTFCGCPKAETACEICQSGQRLSRPARELFFLSLEGIMPSCELFEAYLHSLASDDEVCIASIFLLADYCGCTSEADDILSGDDMSSIGGCSLCQNMDDLEMETEVYFPGFPLNTCGQFASTANAVSSPEADTCLYLQASIGTLCGCSVRNPATQPCTLCSDRSAPSRPSQMLPLLSSQFAGLTPTCEILEASLLSVELSSDECKVGHLLGGVCGCAPVEDHCVFCPEGDPIPEYLRERELPQFARFLDGLIATCADIEQAQTQIPTESLICSRGKHRKDLCCGGHFQYLGTSTVRKQAVLAWLPRGVALLSILGSTYVLSNIVRHKERRATIFHRIMIGLTVSDIVSAVAWGFTTLPVPANDDFGAPSKIYGARGNGVTCAIQGFFIQLGFTSIFFNVALTTYYVLVIVYNWRETRLIKLQYWFYTIPVLLGSTLAFAGIPFYTNNIMACYVNAPPLAEKYTVIALLAVVPVCFVVLFCTTAMARVYLHVRHQQKRASNWRMGGSGKCIEQQVLWQSVFYVGAFYISWPIQVVGIFMSEPPFREHTPYAFWLLMVSLAPIQGLLNFFVYIRPRLSKKRDSAGSSPADSGIQGSSWLLSTRFAKVLSIFERQREARDETSLLNEQVSHKRNEANDLDPKDFQEDPLSGF</sequence>
<evidence type="ECO:0000256" key="5">
    <source>
        <dbReference type="SAM" id="MobiDB-lite"/>
    </source>
</evidence>
<feature type="non-terminal residue" evidence="8">
    <location>
        <position position="734"/>
    </location>
</feature>
<dbReference type="CDD" id="cd00637">
    <property type="entry name" value="7tm_classA_rhodopsin-like"/>
    <property type="match status" value="1"/>
</dbReference>
<accession>B7G3K6</accession>